<dbReference type="InterPro" id="IPR010982">
    <property type="entry name" value="Lambda_DNA-bd_dom_sf"/>
</dbReference>
<dbReference type="Pfam" id="PF01381">
    <property type="entry name" value="HTH_3"/>
    <property type="match status" value="1"/>
</dbReference>
<organism evidence="1 2">
    <name type="scientific">Priestia filamentosa</name>
    <dbReference type="NCBI Taxonomy" id="1402861"/>
    <lineage>
        <taxon>Bacteria</taxon>
        <taxon>Bacillati</taxon>
        <taxon>Bacillota</taxon>
        <taxon>Bacilli</taxon>
        <taxon>Bacillales</taxon>
        <taxon>Bacillaceae</taxon>
        <taxon>Priestia</taxon>
    </lineage>
</organism>
<proteinExistence type="predicted"/>
<evidence type="ECO:0000313" key="2">
    <source>
        <dbReference type="Proteomes" id="UP000036202"/>
    </source>
</evidence>
<reference evidence="1 2" key="1">
    <citation type="journal article" date="2015" name="PLoS ONE">
        <title>Genome Sequence of Bacillus endophyticus and Analysis of Its Companion Mechanism in the Ketogulonigenium vulgare-Bacillus Strain Consortium.</title>
        <authorList>
            <person name="Jia N."/>
            <person name="Du J."/>
            <person name="Ding M.Z."/>
            <person name="Gao F."/>
            <person name="Yuan Y.J."/>
        </authorList>
    </citation>
    <scope>NUCLEOTIDE SEQUENCE [LARGE SCALE GENOMIC DNA]</scope>
    <source>
        <strain evidence="1 2">Hbe603</strain>
        <plasmid evidence="2">pbeh3</plasmid>
    </source>
</reference>
<dbReference type="PROSITE" id="PS50943">
    <property type="entry name" value="HTH_CROC1"/>
    <property type="match status" value="1"/>
</dbReference>
<keyword evidence="1" id="KW-0614">Plasmid</keyword>
<dbReference type="CDD" id="cd00093">
    <property type="entry name" value="HTH_XRE"/>
    <property type="match status" value="1"/>
</dbReference>
<name>A0A1X7GPL6_9BACI</name>
<sequence>MVLKRTKLKNWLTKEGRTQAWLARNSNVSRNAINEICAGKRDPSISTVKKIMSAIKKVQKNAKVEDFFDV</sequence>
<dbReference type="Proteomes" id="UP000036202">
    <property type="component" value="Plasmid pbeh3"/>
</dbReference>
<protein>
    <submittedName>
        <fullName evidence="1">Uncharacterized protein</fullName>
    </submittedName>
</protein>
<dbReference type="RefSeq" id="WP_040057350.1">
    <property type="nucleotide sequence ID" value="NZ_CP015325.1"/>
</dbReference>
<dbReference type="InterPro" id="IPR001387">
    <property type="entry name" value="Cro/C1-type_HTH"/>
</dbReference>
<geneLocation type="plasmid" evidence="2">
    <name>pbeh3</name>
</geneLocation>
<dbReference type="SMART" id="SM00530">
    <property type="entry name" value="HTH_XRE"/>
    <property type="match status" value="1"/>
</dbReference>
<accession>A0A1X7GPL6</accession>
<evidence type="ECO:0000313" key="1">
    <source>
        <dbReference type="EMBL" id="AWG44666.1"/>
    </source>
</evidence>
<dbReference type="OrthoDB" id="7568952at2"/>
<dbReference type="KEGG" id="beo:BEH_25235"/>
<keyword evidence="2" id="KW-1185">Reference proteome</keyword>
<dbReference type="GO" id="GO:0003677">
    <property type="term" value="F:DNA binding"/>
    <property type="evidence" value="ECO:0007669"/>
    <property type="project" value="InterPro"/>
</dbReference>
<dbReference type="SUPFAM" id="SSF47413">
    <property type="entry name" value="lambda repressor-like DNA-binding domains"/>
    <property type="match status" value="1"/>
</dbReference>
<dbReference type="Gene3D" id="1.10.260.40">
    <property type="entry name" value="lambda repressor-like DNA-binding domains"/>
    <property type="match status" value="1"/>
</dbReference>
<gene>
    <name evidence="1" type="ORF">BEH_25235</name>
</gene>
<dbReference type="AlphaFoldDB" id="A0A1X7GPL6"/>
<accession>A0A2S1LZY0</accession>
<dbReference type="GeneID" id="93704204"/>
<dbReference type="EMBL" id="CP015325">
    <property type="protein sequence ID" value="AWG44666.1"/>
    <property type="molecule type" value="Genomic_DNA"/>
</dbReference>